<dbReference type="GO" id="GO:0046872">
    <property type="term" value="F:metal ion binding"/>
    <property type="evidence" value="ECO:0007669"/>
    <property type="project" value="UniProtKB-KW"/>
</dbReference>
<dbReference type="AlphaFoldDB" id="A0A381QNC3"/>
<dbReference type="PANTHER" id="PTHR43076:SF1">
    <property type="entry name" value="LIPOYL SYNTHASE 2"/>
    <property type="match status" value="1"/>
</dbReference>
<dbReference type="Gene3D" id="3.20.20.70">
    <property type="entry name" value="Aldolase class I"/>
    <property type="match status" value="1"/>
</dbReference>
<dbReference type="SFLD" id="SFLDG01064">
    <property type="entry name" value="F420__menaquinone_cofactor_bio"/>
    <property type="match status" value="1"/>
</dbReference>
<dbReference type="Pfam" id="PF19288">
    <property type="entry name" value="CofH_C"/>
    <property type="match status" value="1"/>
</dbReference>
<evidence type="ECO:0000313" key="8">
    <source>
        <dbReference type="EMBL" id="SUZ79427.1"/>
    </source>
</evidence>
<feature type="non-terminal residue" evidence="8">
    <location>
        <position position="1"/>
    </location>
</feature>
<dbReference type="InterPro" id="IPR020050">
    <property type="entry name" value="FO_synthase_su2"/>
</dbReference>
<protein>
    <recommendedName>
        <fullName evidence="7">Radical SAM core domain-containing protein</fullName>
    </recommendedName>
</protein>
<dbReference type="InterPro" id="IPR013785">
    <property type="entry name" value="Aldolase_TIM"/>
</dbReference>
<dbReference type="PROSITE" id="PS51918">
    <property type="entry name" value="RADICAL_SAM"/>
    <property type="match status" value="1"/>
</dbReference>
<organism evidence="8">
    <name type="scientific">marine metagenome</name>
    <dbReference type="NCBI Taxonomy" id="408172"/>
    <lineage>
        <taxon>unclassified sequences</taxon>
        <taxon>metagenomes</taxon>
        <taxon>ecological metagenomes</taxon>
    </lineage>
</organism>
<dbReference type="NCBIfam" id="TIGR00423">
    <property type="entry name" value="CofH family radical SAM protein"/>
    <property type="match status" value="1"/>
</dbReference>
<dbReference type="InterPro" id="IPR045567">
    <property type="entry name" value="CofH/MnqC-like_C"/>
</dbReference>
<keyword evidence="3" id="KW-0949">S-adenosyl-L-methionine</keyword>
<name>A0A381QNC3_9ZZZZ</name>
<dbReference type="GO" id="GO:0009234">
    <property type="term" value="P:menaquinone biosynthetic process"/>
    <property type="evidence" value="ECO:0007669"/>
    <property type="project" value="InterPro"/>
</dbReference>
<sequence>VHSNKCNSVVQKVRLGERLSQEDALTLYKNAPTHLLGRLADEVRARRHPEKLVTYIIDRNVNYTNICIAKCNFCAFYRPVGAKDGYVLAFEQIFEKIDETIAVGGGQLLLQGGHNPDLPLEWYEDLFRAVKQRYPGFCLHALSPPEIVHLSRLSQIPTSTVVERLIAAGLDSVPGGGAEILVDRVRKLLNCYSKATTEEWLDVMRHAHRAGLRTTATMMYGTVERLEERVEHLLRLRDLQDETHGFTAFITWSFQPSFTERGGIEATGIDYIRTLALARLVLDNIDNLQASWVTQGGKIGQLSLLYGANDMGSVMIEENVVRAAGASYCMDEVEIVRNIENAGYIAKRRNMQYEIIGEPIFRERHVPRMTTLAAVSANQERLFPPELSGYDARTPIGKRQRTLK</sequence>
<dbReference type="PIRSF" id="PIRSF004762">
    <property type="entry name" value="CHP00423"/>
    <property type="match status" value="1"/>
</dbReference>
<dbReference type="NCBIfam" id="TIGR03699">
    <property type="entry name" value="menaquin_MqnC"/>
    <property type="match status" value="1"/>
</dbReference>
<evidence type="ECO:0000256" key="1">
    <source>
        <dbReference type="ARBA" id="ARBA00001966"/>
    </source>
</evidence>
<dbReference type="SFLD" id="SFLDF00343">
    <property type="entry name" value="aminofutalosine_synthase_(mqnE"/>
    <property type="match status" value="1"/>
</dbReference>
<evidence type="ECO:0000256" key="6">
    <source>
        <dbReference type="ARBA" id="ARBA00023014"/>
    </source>
</evidence>
<evidence type="ECO:0000256" key="4">
    <source>
        <dbReference type="ARBA" id="ARBA00022723"/>
    </source>
</evidence>
<dbReference type="SUPFAM" id="SSF102114">
    <property type="entry name" value="Radical SAM enzymes"/>
    <property type="match status" value="1"/>
</dbReference>
<keyword evidence="5" id="KW-0408">Iron</keyword>
<keyword evidence="6" id="KW-0411">Iron-sulfur</keyword>
<dbReference type="HAMAP" id="MF_00992">
    <property type="entry name" value="MqnC"/>
    <property type="match status" value="1"/>
</dbReference>
<keyword evidence="4" id="KW-0479">Metal-binding</keyword>
<dbReference type="Pfam" id="PF04055">
    <property type="entry name" value="Radical_SAM"/>
    <property type="match status" value="1"/>
</dbReference>
<dbReference type="SFLD" id="SFLDF00342">
    <property type="entry name" value="cyclic_dehypoxanthine_futalosi"/>
    <property type="match status" value="1"/>
</dbReference>
<dbReference type="SFLD" id="SFLDG01389">
    <property type="entry name" value="menaquinone_synthsis_involved"/>
    <property type="match status" value="1"/>
</dbReference>
<comment type="cofactor">
    <cofactor evidence="1">
        <name>[4Fe-4S] cluster</name>
        <dbReference type="ChEBI" id="CHEBI:49883"/>
    </cofactor>
</comment>
<dbReference type="EMBL" id="UINC01001386">
    <property type="protein sequence ID" value="SUZ79427.1"/>
    <property type="molecule type" value="Genomic_DNA"/>
</dbReference>
<evidence type="ECO:0000256" key="5">
    <source>
        <dbReference type="ARBA" id="ARBA00023004"/>
    </source>
</evidence>
<dbReference type="InterPro" id="IPR034405">
    <property type="entry name" value="F420"/>
</dbReference>
<dbReference type="SFLD" id="SFLDS00029">
    <property type="entry name" value="Radical_SAM"/>
    <property type="match status" value="1"/>
</dbReference>
<proteinExistence type="inferred from homology"/>
<evidence type="ECO:0000259" key="7">
    <source>
        <dbReference type="PROSITE" id="PS51918"/>
    </source>
</evidence>
<dbReference type="InterPro" id="IPR058240">
    <property type="entry name" value="rSAM_sf"/>
</dbReference>
<accession>A0A381QNC3</accession>
<reference evidence="8" key="1">
    <citation type="submission" date="2018-05" db="EMBL/GenBank/DDBJ databases">
        <authorList>
            <person name="Lanie J.A."/>
            <person name="Ng W.-L."/>
            <person name="Kazmierczak K.M."/>
            <person name="Andrzejewski T.M."/>
            <person name="Davidsen T.M."/>
            <person name="Wayne K.J."/>
            <person name="Tettelin H."/>
            <person name="Glass J.I."/>
            <person name="Rusch D."/>
            <person name="Podicherti R."/>
            <person name="Tsui H.-C.T."/>
            <person name="Winkler M.E."/>
        </authorList>
    </citation>
    <scope>NUCLEOTIDE SEQUENCE</scope>
</reference>
<keyword evidence="2" id="KW-0004">4Fe-4S</keyword>
<evidence type="ECO:0000256" key="3">
    <source>
        <dbReference type="ARBA" id="ARBA00022691"/>
    </source>
</evidence>
<dbReference type="GO" id="GO:0051539">
    <property type="term" value="F:4 iron, 4 sulfur cluster binding"/>
    <property type="evidence" value="ECO:0007669"/>
    <property type="project" value="UniProtKB-KW"/>
</dbReference>
<dbReference type="PANTHER" id="PTHR43076">
    <property type="entry name" value="FO SYNTHASE (COFH)"/>
    <property type="match status" value="1"/>
</dbReference>
<dbReference type="InterPro" id="IPR007197">
    <property type="entry name" value="rSAM"/>
</dbReference>
<gene>
    <name evidence="8" type="ORF">METZ01_LOCUS32281</name>
</gene>
<dbReference type="GO" id="GO:0016765">
    <property type="term" value="F:transferase activity, transferring alkyl or aryl (other than methyl) groups"/>
    <property type="evidence" value="ECO:0007669"/>
    <property type="project" value="InterPro"/>
</dbReference>
<feature type="domain" description="Radical SAM core" evidence="7">
    <location>
        <begin position="53"/>
        <end position="286"/>
    </location>
</feature>
<evidence type="ECO:0000256" key="2">
    <source>
        <dbReference type="ARBA" id="ARBA00022485"/>
    </source>
</evidence>
<dbReference type="GO" id="GO:0044689">
    <property type="term" value="F:7,8-didemethyl-8-hydroxy-5-deazariboflavin synthase activity"/>
    <property type="evidence" value="ECO:0007669"/>
    <property type="project" value="TreeGrafter"/>
</dbReference>
<dbReference type="InterPro" id="IPR022431">
    <property type="entry name" value="Cyclic_DHFL_synthase_mqnC"/>
</dbReference>